<evidence type="ECO:0000313" key="2">
    <source>
        <dbReference type="Proteomes" id="UP000789375"/>
    </source>
</evidence>
<sequence>MDVVGVSSDEKSIGIKALELQLLAKDGEFDRNGKKMDGDNY</sequence>
<dbReference type="AlphaFoldDB" id="A0A9N9AJT3"/>
<evidence type="ECO:0000313" key="1">
    <source>
        <dbReference type="EMBL" id="CAG8530995.1"/>
    </source>
</evidence>
<name>A0A9N9AJT3_FUNMO</name>
<accession>A0A9N9AJT3</accession>
<dbReference type="EMBL" id="CAJVPP010001049">
    <property type="protein sequence ID" value="CAG8530995.1"/>
    <property type="molecule type" value="Genomic_DNA"/>
</dbReference>
<gene>
    <name evidence="1" type="ORF">FMOSSE_LOCUS5509</name>
</gene>
<protein>
    <submittedName>
        <fullName evidence="1">7251_t:CDS:1</fullName>
    </submittedName>
</protein>
<organism evidence="1 2">
    <name type="scientific">Funneliformis mosseae</name>
    <name type="common">Endomycorrhizal fungus</name>
    <name type="synonym">Glomus mosseae</name>
    <dbReference type="NCBI Taxonomy" id="27381"/>
    <lineage>
        <taxon>Eukaryota</taxon>
        <taxon>Fungi</taxon>
        <taxon>Fungi incertae sedis</taxon>
        <taxon>Mucoromycota</taxon>
        <taxon>Glomeromycotina</taxon>
        <taxon>Glomeromycetes</taxon>
        <taxon>Glomerales</taxon>
        <taxon>Glomeraceae</taxon>
        <taxon>Funneliformis</taxon>
    </lineage>
</organism>
<proteinExistence type="predicted"/>
<reference evidence="1" key="1">
    <citation type="submission" date="2021-06" db="EMBL/GenBank/DDBJ databases">
        <authorList>
            <person name="Kallberg Y."/>
            <person name="Tangrot J."/>
            <person name="Rosling A."/>
        </authorList>
    </citation>
    <scope>NUCLEOTIDE SEQUENCE</scope>
    <source>
        <strain evidence="1">87-6 pot B 2015</strain>
    </source>
</reference>
<comment type="caution">
    <text evidence="1">The sequence shown here is derived from an EMBL/GenBank/DDBJ whole genome shotgun (WGS) entry which is preliminary data.</text>
</comment>
<dbReference type="Proteomes" id="UP000789375">
    <property type="component" value="Unassembled WGS sequence"/>
</dbReference>
<keyword evidence="2" id="KW-1185">Reference proteome</keyword>